<dbReference type="PIRSF" id="PIRSF016487">
    <property type="entry name" value="CYTH_UCP016487"/>
    <property type="match status" value="1"/>
</dbReference>
<dbReference type="SMART" id="SM01118">
    <property type="entry name" value="CYTH"/>
    <property type="match status" value="1"/>
</dbReference>
<organism evidence="3 4">
    <name type="scientific">Flavobacterium croceum DSM 17960</name>
    <dbReference type="NCBI Taxonomy" id="1121886"/>
    <lineage>
        <taxon>Bacteria</taxon>
        <taxon>Pseudomonadati</taxon>
        <taxon>Bacteroidota</taxon>
        <taxon>Flavobacteriia</taxon>
        <taxon>Flavobacteriales</taxon>
        <taxon>Flavobacteriaceae</taxon>
        <taxon>Flavobacterium</taxon>
    </lineage>
</organism>
<feature type="domain" description="CYTH" evidence="2">
    <location>
        <begin position="12"/>
        <end position="160"/>
    </location>
</feature>
<feature type="active site" description="Proton acceptor" evidence="1">
    <location>
        <position position="40"/>
    </location>
</feature>
<reference evidence="3 4" key="1">
    <citation type="submission" date="2018-01" db="EMBL/GenBank/DDBJ databases">
        <title>Genomic Encyclopedia of Type Strains, Phase I: the one thousand microbial genomes (KMG-I) project.</title>
        <authorList>
            <person name="Goeker M."/>
        </authorList>
    </citation>
    <scope>NUCLEOTIDE SEQUENCE [LARGE SCALE GENOMIC DNA]</scope>
    <source>
        <strain evidence="3 4">DSM 17960</strain>
    </source>
</reference>
<dbReference type="Pfam" id="PF01928">
    <property type="entry name" value="CYTH"/>
    <property type="match status" value="1"/>
</dbReference>
<evidence type="ECO:0000313" key="4">
    <source>
        <dbReference type="Proteomes" id="UP000237056"/>
    </source>
</evidence>
<accession>A0A2S4N6L8</accession>
<evidence type="ECO:0000313" key="3">
    <source>
        <dbReference type="EMBL" id="POS00963.1"/>
    </source>
</evidence>
<gene>
    <name evidence="3" type="ORF">Q361_11616</name>
</gene>
<dbReference type="PROSITE" id="PS51707">
    <property type="entry name" value="CYTH"/>
    <property type="match status" value="1"/>
</dbReference>
<dbReference type="InterPro" id="IPR033469">
    <property type="entry name" value="CYTH-like_dom_sf"/>
</dbReference>
<sequence length="162" mass="18490">MVNPTLNFVKLMEEIERKFLVKNTDFVKQSSHCYAIAQGYLNTAPERNVRVRIKGDKGFLTVKGLGNDSGVRRFEWEKEISIDDAKKLLVLCEPTVIEKTRYEVPIGSHVFEVDVFEGAHKGLTIAEIELADEDEVFEKPSWLGQEVTGNIEYYNSYLSKKA</sequence>
<dbReference type="EMBL" id="PQNY01000016">
    <property type="protein sequence ID" value="POS00963.1"/>
    <property type="molecule type" value="Genomic_DNA"/>
</dbReference>
<proteinExistence type="predicted"/>
<keyword evidence="4" id="KW-1185">Reference proteome</keyword>
<dbReference type="PANTHER" id="PTHR40114:SF1">
    <property type="entry name" value="SLR0698 PROTEIN"/>
    <property type="match status" value="1"/>
</dbReference>
<dbReference type="InterPro" id="IPR012042">
    <property type="entry name" value="NeuTTM/CthTTM-like"/>
</dbReference>
<dbReference type="CDD" id="cd07891">
    <property type="entry name" value="CYTH-like_CthTTM-like_1"/>
    <property type="match status" value="1"/>
</dbReference>
<evidence type="ECO:0000256" key="1">
    <source>
        <dbReference type="PIRSR" id="PIRSR016487-1"/>
    </source>
</evidence>
<evidence type="ECO:0000259" key="2">
    <source>
        <dbReference type="PROSITE" id="PS51707"/>
    </source>
</evidence>
<dbReference type="SUPFAM" id="SSF55154">
    <property type="entry name" value="CYTH-like phosphatases"/>
    <property type="match status" value="1"/>
</dbReference>
<protein>
    <submittedName>
        <fullName evidence="3">CYTH domain-containing protein</fullName>
    </submittedName>
</protein>
<dbReference type="Gene3D" id="2.40.320.10">
    <property type="entry name" value="Hypothetical Protein Pfu-838710-001"/>
    <property type="match status" value="1"/>
</dbReference>
<dbReference type="PANTHER" id="PTHR40114">
    <property type="entry name" value="SLR0698 PROTEIN"/>
    <property type="match status" value="1"/>
</dbReference>
<comment type="caution">
    <text evidence="3">The sequence shown here is derived from an EMBL/GenBank/DDBJ whole genome shotgun (WGS) entry which is preliminary data.</text>
</comment>
<dbReference type="AlphaFoldDB" id="A0A2S4N6L8"/>
<name>A0A2S4N6L8_9FLAO</name>
<dbReference type="InterPro" id="IPR023577">
    <property type="entry name" value="CYTH_domain"/>
</dbReference>
<dbReference type="Proteomes" id="UP000237056">
    <property type="component" value="Unassembled WGS sequence"/>
</dbReference>